<proteinExistence type="predicted"/>
<reference evidence="2" key="1">
    <citation type="submission" date="2020-09" db="EMBL/GenBank/DDBJ databases">
        <title>Pelagicoccus enzymogenes sp. nov. with an EPS production, isolated from marine sediment.</title>
        <authorList>
            <person name="Feng X."/>
        </authorList>
    </citation>
    <scope>NUCLEOTIDE SEQUENCE</scope>
    <source>
        <strain evidence="2">NFK12</strain>
    </source>
</reference>
<evidence type="ECO:0000313" key="3">
    <source>
        <dbReference type="Proteomes" id="UP000622317"/>
    </source>
</evidence>
<dbReference type="Proteomes" id="UP000622317">
    <property type="component" value="Unassembled WGS sequence"/>
</dbReference>
<keyword evidence="3" id="KW-1185">Reference proteome</keyword>
<evidence type="ECO:0000313" key="2">
    <source>
        <dbReference type="EMBL" id="MBD5779366.1"/>
    </source>
</evidence>
<name>A0A927F7W9_9BACT</name>
<protein>
    <submittedName>
        <fullName evidence="2">Uncharacterized protein</fullName>
    </submittedName>
</protein>
<sequence>MKTVTALLTIALAALGFFAFKLYQEQNALHTRLAELEAQLPEKLAQQGSPAPSEAIAESHTRPRPQPAHFQAETIPATPVEERAEGRIIRDFSKIMDNPQVNEMMQASQRATLEVMYKDLLDAFEFTPEERIHFMDLLMARQMFRVETSMKMMGGASGAEEMKLLGQEMKEYDELVKSEIETFLNDDKDAGEFAFYEKTLAERMSLSGFKKSLQTAGRPIGSETERSLLQIMAEQKSAFDFSSDLAEEPNYDLSPDRFSPENIENLESDMQSLHALIAEEAESLLDNEQLAALIQSLEAMREMQLSQLRMAANMFSQKSQP</sequence>
<feature type="region of interest" description="Disordered" evidence="1">
    <location>
        <begin position="43"/>
        <end position="76"/>
    </location>
</feature>
<accession>A0A927F7W9</accession>
<comment type="caution">
    <text evidence="2">The sequence shown here is derived from an EMBL/GenBank/DDBJ whole genome shotgun (WGS) entry which is preliminary data.</text>
</comment>
<dbReference type="AlphaFoldDB" id="A0A927F7W9"/>
<gene>
    <name evidence="2" type="ORF">IEN85_07655</name>
</gene>
<evidence type="ECO:0000256" key="1">
    <source>
        <dbReference type="SAM" id="MobiDB-lite"/>
    </source>
</evidence>
<organism evidence="2 3">
    <name type="scientific">Pelagicoccus enzymogenes</name>
    <dbReference type="NCBI Taxonomy" id="2773457"/>
    <lineage>
        <taxon>Bacteria</taxon>
        <taxon>Pseudomonadati</taxon>
        <taxon>Verrucomicrobiota</taxon>
        <taxon>Opitutia</taxon>
        <taxon>Puniceicoccales</taxon>
        <taxon>Pelagicoccaceae</taxon>
        <taxon>Pelagicoccus</taxon>
    </lineage>
</organism>
<dbReference type="EMBL" id="JACYFG010000007">
    <property type="protein sequence ID" value="MBD5779366.1"/>
    <property type="molecule type" value="Genomic_DNA"/>
</dbReference>
<dbReference type="RefSeq" id="WP_191616494.1">
    <property type="nucleotide sequence ID" value="NZ_JACYFG010000007.1"/>
</dbReference>